<dbReference type="Gene3D" id="3.40.850.10">
    <property type="entry name" value="Kinesin motor domain"/>
    <property type="match status" value="1"/>
</dbReference>
<evidence type="ECO:0000313" key="8">
    <source>
        <dbReference type="EMBL" id="KAK2703963.1"/>
    </source>
</evidence>
<dbReference type="PROSITE" id="PS51456">
    <property type="entry name" value="MYOSIN_MOTOR"/>
    <property type="match status" value="1"/>
</dbReference>
<name>A0AA88KS12_ARTSF</name>
<reference evidence="8" key="1">
    <citation type="submission" date="2023-07" db="EMBL/GenBank/DDBJ databases">
        <title>Chromosome-level genome assembly of Artemia franciscana.</title>
        <authorList>
            <person name="Jo E."/>
        </authorList>
    </citation>
    <scope>NUCLEOTIDE SEQUENCE</scope>
    <source>
        <tissue evidence="8">Whole body</tissue>
    </source>
</reference>
<evidence type="ECO:0000256" key="1">
    <source>
        <dbReference type="ARBA" id="ARBA00022741"/>
    </source>
</evidence>
<dbReference type="GO" id="GO:0016459">
    <property type="term" value="C:myosin complex"/>
    <property type="evidence" value="ECO:0007669"/>
    <property type="project" value="UniProtKB-KW"/>
</dbReference>
<evidence type="ECO:0000313" key="9">
    <source>
        <dbReference type="Proteomes" id="UP001187531"/>
    </source>
</evidence>
<dbReference type="Proteomes" id="UP001187531">
    <property type="component" value="Unassembled WGS sequence"/>
</dbReference>
<feature type="non-terminal residue" evidence="8">
    <location>
        <position position="1"/>
    </location>
</feature>
<dbReference type="InterPro" id="IPR001609">
    <property type="entry name" value="Myosin_head_motor_dom-like"/>
</dbReference>
<proteinExistence type="inferred from homology"/>
<dbReference type="GO" id="GO:0006897">
    <property type="term" value="P:endocytosis"/>
    <property type="evidence" value="ECO:0007669"/>
    <property type="project" value="TreeGrafter"/>
</dbReference>
<evidence type="ECO:0000256" key="6">
    <source>
        <dbReference type="PROSITE-ProRule" id="PRU00782"/>
    </source>
</evidence>
<protein>
    <recommendedName>
        <fullName evidence="7">Myosin motor domain-containing protein</fullName>
    </recommendedName>
</protein>
<dbReference type="SUPFAM" id="SSF52540">
    <property type="entry name" value="P-loop containing nucleoside triphosphate hydrolases"/>
    <property type="match status" value="1"/>
</dbReference>
<dbReference type="GO" id="GO:0005902">
    <property type="term" value="C:microvillus"/>
    <property type="evidence" value="ECO:0007669"/>
    <property type="project" value="TreeGrafter"/>
</dbReference>
<dbReference type="GO" id="GO:0007015">
    <property type="term" value="P:actin filament organization"/>
    <property type="evidence" value="ECO:0007669"/>
    <property type="project" value="TreeGrafter"/>
</dbReference>
<comment type="caution">
    <text evidence="6">Lacks conserved residue(s) required for the propagation of feature annotation.</text>
</comment>
<keyword evidence="9" id="KW-1185">Reference proteome</keyword>
<dbReference type="Pfam" id="PF00063">
    <property type="entry name" value="Myosin_head"/>
    <property type="match status" value="1"/>
</dbReference>
<dbReference type="GO" id="GO:0005886">
    <property type="term" value="C:plasma membrane"/>
    <property type="evidence" value="ECO:0007669"/>
    <property type="project" value="TreeGrafter"/>
</dbReference>
<dbReference type="AlphaFoldDB" id="A0AA88KS12"/>
<dbReference type="GO" id="GO:0005737">
    <property type="term" value="C:cytoplasm"/>
    <property type="evidence" value="ECO:0007669"/>
    <property type="project" value="TreeGrafter"/>
</dbReference>
<comment type="caution">
    <text evidence="8">The sequence shown here is derived from an EMBL/GenBank/DDBJ whole genome shotgun (WGS) entry which is preliminary data.</text>
</comment>
<dbReference type="EMBL" id="JAVRJZ010000054">
    <property type="protein sequence ID" value="KAK2703963.1"/>
    <property type="molecule type" value="Genomic_DNA"/>
</dbReference>
<evidence type="ECO:0000256" key="5">
    <source>
        <dbReference type="ARBA" id="ARBA00023203"/>
    </source>
</evidence>
<dbReference type="PANTHER" id="PTHR13140">
    <property type="entry name" value="MYOSIN"/>
    <property type="match status" value="1"/>
</dbReference>
<organism evidence="8 9">
    <name type="scientific">Artemia franciscana</name>
    <name type="common">Brine shrimp</name>
    <name type="synonym">Artemia sanfranciscana</name>
    <dbReference type="NCBI Taxonomy" id="6661"/>
    <lineage>
        <taxon>Eukaryota</taxon>
        <taxon>Metazoa</taxon>
        <taxon>Ecdysozoa</taxon>
        <taxon>Arthropoda</taxon>
        <taxon>Crustacea</taxon>
        <taxon>Branchiopoda</taxon>
        <taxon>Anostraca</taxon>
        <taxon>Artemiidae</taxon>
        <taxon>Artemia</taxon>
    </lineage>
</organism>
<dbReference type="Gene3D" id="1.20.58.530">
    <property type="match status" value="1"/>
</dbReference>
<keyword evidence="2" id="KW-0067">ATP-binding</keyword>
<keyword evidence="5 6" id="KW-0009">Actin-binding</keyword>
<dbReference type="GO" id="GO:0051015">
    <property type="term" value="F:actin filament binding"/>
    <property type="evidence" value="ECO:0007669"/>
    <property type="project" value="TreeGrafter"/>
</dbReference>
<dbReference type="GO" id="GO:0000146">
    <property type="term" value="F:microfilament motor activity"/>
    <property type="evidence" value="ECO:0007669"/>
    <property type="project" value="TreeGrafter"/>
</dbReference>
<dbReference type="InterPro" id="IPR036961">
    <property type="entry name" value="Kinesin_motor_dom_sf"/>
</dbReference>
<evidence type="ECO:0000256" key="4">
    <source>
        <dbReference type="ARBA" id="ARBA00023175"/>
    </source>
</evidence>
<dbReference type="GO" id="GO:0030048">
    <property type="term" value="P:actin filament-based movement"/>
    <property type="evidence" value="ECO:0007669"/>
    <property type="project" value="TreeGrafter"/>
</dbReference>
<feature type="domain" description="Myosin motor" evidence="7">
    <location>
        <begin position="1"/>
        <end position="108"/>
    </location>
</feature>
<dbReference type="Gene3D" id="1.20.120.720">
    <property type="entry name" value="Myosin VI head, motor domain, U50 subdomain"/>
    <property type="match status" value="1"/>
</dbReference>
<evidence type="ECO:0000256" key="2">
    <source>
        <dbReference type="ARBA" id="ARBA00022840"/>
    </source>
</evidence>
<dbReference type="PANTHER" id="PTHR13140:SF713">
    <property type="entry name" value="UNCONVENTIONAL MYOSIN ID"/>
    <property type="match status" value="1"/>
</dbReference>
<evidence type="ECO:0000256" key="3">
    <source>
        <dbReference type="ARBA" id="ARBA00023123"/>
    </source>
</evidence>
<dbReference type="GO" id="GO:0005524">
    <property type="term" value="F:ATP binding"/>
    <property type="evidence" value="ECO:0007669"/>
    <property type="project" value="UniProtKB-KW"/>
</dbReference>
<dbReference type="InterPro" id="IPR027417">
    <property type="entry name" value="P-loop_NTPase"/>
</dbReference>
<sequence length="108" mass="12186">VNLGSFFIWIVDQVNKAIQVSGSEGGKTVNFTVNGVLDIYGFEIFDRNSFEQFCINYCNKKLQQLFIESQDGSPDQSWHSSTNIGRSWMLCDGGSLHPGQLSRCLDWN</sequence>
<feature type="non-terminal residue" evidence="8">
    <location>
        <position position="108"/>
    </location>
</feature>
<keyword evidence="3 6" id="KW-0518">Myosin</keyword>
<comment type="similarity">
    <text evidence="6">Belongs to the TRAFAC class myosin-kinesin ATPase superfamily. Myosin family.</text>
</comment>
<keyword evidence="1" id="KW-0547">Nucleotide-binding</keyword>
<gene>
    <name evidence="8" type="ORF">QYM36_017713</name>
</gene>
<evidence type="ECO:0000259" key="7">
    <source>
        <dbReference type="PROSITE" id="PS51456"/>
    </source>
</evidence>
<keyword evidence="4" id="KW-0505">Motor protein</keyword>
<accession>A0AA88KS12</accession>